<dbReference type="AlphaFoldDB" id="A0A179EQM0"/>
<feature type="domain" description="LysM" evidence="3">
    <location>
        <begin position="249"/>
        <end position="294"/>
    </location>
</feature>
<dbReference type="Gene3D" id="3.10.350.10">
    <property type="entry name" value="LysM domain"/>
    <property type="match status" value="1"/>
</dbReference>
<evidence type="ECO:0000256" key="2">
    <source>
        <dbReference type="SAM" id="SignalP"/>
    </source>
</evidence>
<name>A0A179EQM0_ENTTH</name>
<feature type="compositionally biased region" description="Low complexity" evidence="1">
    <location>
        <begin position="152"/>
        <end position="178"/>
    </location>
</feature>
<sequence length="295" mass="32558">MKKVLGGSLLFLSLLFFTACGKNVTTEDLKANDWLIEATNDDETNMIASFSDHVVSLSFDTSEMKSTASNEWEALGEDFAKNLVEQMNYKFEYTLKNNEMVWKDEEDKDNDAKYTVSKDEKNLILTPDKNNKSDDNEKLTLKPYKKKKSTKTTETTNSSSIEQSSSTVSSITETSVEQASTNTSAVNDLETTYSSASIENYVENNQESYVAPTESTPASIQQSVPQDYAPANVTEPSSSAPEVQPVGPTTIILQAGEGPKQVAERAGITVDQLFALNGMDPNNYLLYPGQELRVK</sequence>
<evidence type="ECO:0000313" key="5">
    <source>
        <dbReference type="Proteomes" id="UP000078516"/>
    </source>
</evidence>
<keyword evidence="5" id="KW-1185">Reference proteome</keyword>
<dbReference type="SMART" id="SM00257">
    <property type="entry name" value="LysM"/>
    <property type="match status" value="1"/>
</dbReference>
<keyword evidence="2" id="KW-0732">Signal</keyword>
<dbReference type="Pfam" id="PF01476">
    <property type="entry name" value="LysM"/>
    <property type="match status" value="1"/>
</dbReference>
<gene>
    <name evidence="4" type="ORF">A6E74_08565</name>
</gene>
<evidence type="ECO:0000313" key="4">
    <source>
        <dbReference type="EMBL" id="OAQ55531.1"/>
    </source>
</evidence>
<dbReference type="Proteomes" id="UP000078516">
    <property type="component" value="Unassembled WGS sequence"/>
</dbReference>
<dbReference type="PROSITE" id="PS51257">
    <property type="entry name" value="PROKAR_LIPOPROTEIN"/>
    <property type="match status" value="1"/>
</dbReference>
<dbReference type="RefSeq" id="WP_067484077.1">
    <property type="nucleotide sequence ID" value="NZ_LWMN01000013.1"/>
</dbReference>
<evidence type="ECO:0000259" key="3">
    <source>
        <dbReference type="PROSITE" id="PS51782"/>
    </source>
</evidence>
<dbReference type="EMBL" id="LWMN01000013">
    <property type="protein sequence ID" value="OAQ55531.1"/>
    <property type="molecule type" value="Genomic_DNA"/>
</dbReference>
<proteinExistence type="predicted"/>
<feature type="compositionally biased region" description="Basic and acidic residues" evidence="1">
    <location>
        <begin position="129"/>
        <end position="140"/>
    </location>
</feature>
<reference evidence="4 5" key="1">
    <citation type="submission" date="2016-04" db="EMBL/GenBank/DDBJ databases">
        <title>Draft genome of an Enterococcus thailandicus strain isolated from bovine feces.</title>
        <authorList>
            <person name="Beukers A.G."/>
            <person name="Zaheer R."/>
            <person name="Goji N."/>
            <person name="Cook S.R."/>
            <person name="Amoako K."/>
            <person name="Chaves A.V."/>
            <person name="Ward M.P."/>
            <person name="Mcallister T.A."/>
        </authorList>
    </citation>
    <scope>NUCLEOTIDE SEQUENCE [LARGE SCALE GENOMIC DNA]</scope>
    <source>
        <strain evidence="4 5">F0711D 46</strain>
    </source>
</reference>
<feature type="signal peptide" evidence="2">
    <location>
        <begin position="1"/>
        <end position="21"/>
    </location>
</feature>
<accession>A0A179EQM0</accession>
<feature type="region of interest" description="Disordered" evidence="1">
    <location>
        <begin position="124"/>
        <end position="188"/>
    </location>
</feature>
<dbReference type="InterPro" id="IPR036779">
    <property type="entry name" value="LysM_dom_sf"/>
</dbReference>
<feature type="chain" id="PRO_5008100904" evidence="2">
    <location>
        <begin position="22"/>
        <end position="295"/>
    </location>
</feature>
<comment type="caution">
    <text evidence="4">The sequence shown here is derived from an EMBL/GenBank/DDBJ whole genome shotgun (WGS) entry which is preliminary data.</text>
</comment>
<feature type="compositionally biased region" description="Polar residues" evidence="1">
    <location>
        <begin position="179"/>
        <end position="188"/>
    </location>
</feature>
<organism evidence="4 5">
    <name type="scientific">Enterococcus thailandicus</name>
    <dbReference type="NCBI Taxonomy" id="417368"/>
    <lineage>
        <taxon>Bacteria</taxon>
        <taxon>Bacillati</taxon>
        <taxon>Bacillota</taxon>
        <taxon>Bacilli</taxon>
        <taxon>Lactobacillales</taxon>
        <taxon>Enterococcaceae</taxon>
        <taxon>Enterococcus</taxon>
    </lineage>
</organism>
<protein>
    <submittedName>
        <fullName evidence="4">Peptidoglycan-binding protein LysM</fullName>
    </submittedName>
</protein>
<dbReference type="InterPro" id="IPR018392">
    <property type="entry name" value="LysM"/>
</dbReference>
<evidence type="ECO:0000256" key="1">
    <source>
        <dbReference type="SAM" id="MobiDB-lite"/>
    </source>
</evidence>
<dbReference type="PROSITE" id="PS51782">
    <property type="entry name" value="LYSM"/>
    <property type="match status" value="1"/>
</dbReference>
<dbReference type="SUPFAM" id="SSF54106">
    <property type="entry name" value="LysM domain"/>
    <property type="match status" value="1"/>
</dbReference>